<evidence type="ECO:0000313" key="1">
    <source>
        <dbReference type="EMBL" id="KAI9507479.1"/>
    </source>
</evidence>
<comment type="caution">
    <text evidence="1">The sequence shown here is derived from an EMBL/GenBank/DDBJ whole genome shotgun (WGS) entry which is preliminary data.</text>
</comment>
<accession>A0ACC0U8R2</accession>
<dbReference type="EMBL" id="JAGFNK010000124">
    <property type="protein sequence ID" value="KAI9507479.1"/>
    <property type="molecule type" value="Genomic_DNA"/>
</dbReference>
<protein>
    <submittedName>
        <fullName evidence="1">Uncharacterized protein</fullName>
    </submittedName>
</protein>
<name>A0ACC0U8R2_9AGAM</name>
<organism evidence="1 2">
    <name type="scientific">Russula earlei</name>
    <dbReference type="NCBI Taxonomy" id="71964"/>
    <lineage>
        <taxon>Eukaryota</taxon>
        <taxon>Fungi</taxon>
        <taxon>Dikarya</taxon>
        <taxon>Basidiomycota</taxon>
        <taxon>Agaricomycotina</taxon>
        <taxon>Agaricomycetes</taxon>
        <taxon>Russulales</taxon>
        <taxon>Russulaceae</taxon>
        <taxon>Russula</taxon>
    </lineage>
</organism>
<dbReference type="Proteomes" id="UP001207468">
    <property type="component" value="Unassembled WGS sequence"/>
</dbReference>
<keyword evidence="2" id="KW-1185">Reference proteome</keyword>
<proteinExistence type="predicted"/>
<sequence>MSAFGHRSAQTGPLLVAGAGAEGRADASVAFFFRSKDGRDIEKKGRASRRAGLNDTRLTLSLRHLRTMQADGEAPGPTTLGVPPPEKAARKPGGFPGRSNA</sequence>
<reference evidence="1" key="1">
    <citation type="submission" date="2021-03" db="EMBL/GenBank/DDBJ databases">
        <title>Evolutionary priming and transition to the ectomycorrhizal habit in an iconic lineage of mushroom-forming fungi: is preadaptation a requirement?</title>
        <authorList>
            <consortium name="DOE Joint Genome Institute"/>
            <person name="Looney B.P."/>
            <person name="Miyauchi S."/>
            <person name="Morin E."/>
            <person name="Drula E."/>
            <person name="Courty P.E."/>
            <person name="Chicoki N."/>
            <person name="Fauchery L."/>
            <person name="Kohler A."/>
            <person name="Kuo A."/>
            <person name="LaButti K."/>
            <person name="Pangilinan J."/>
            <person name="Lipzen A."/>
            <person name="Riley R."/>
            <person name="Andreopoulos W."/>
            <person name="He G."/>
            <person name="Johnson J."/>
            <person name="Barry K.W."/>
            <person name="Grigoriev I.V."/>
            <person name="Nagy L."/>
            <person name="Hibbett D."/>
            <person name="Henrissat B."/>
            <person name="Matheny P.B."/>
            <person name="Labbe J."/>
            <person name="Martin A.F."/>
        </authorList>
    </citation>
    <scope>NUCLEOTIDE SEQUENCE</scope>
    <source>
        <strain evidence="1">BPL698</strain>
    </source>
</reference>
<evidence type="ECO:0000313" key="2">
    <source>
        <dbReference type="Proteomes" id="UP001207468"/>
    </source>
</evidence>
<gene>
    <name evidence="1" type="ORF">F5148DRAFT_1149729</name>
</gene>